<dbReference type="RefSeq" id="WP_119374605.1">
    <property type="nucleotide sequence ID" value="NZ_QWFX01000005.1"/>
</dbReference>
<keyword evidence="1" id="KW-1133">Transmembrane helix</keyword>
<keyword evidence="1" id="KW-0812">Transmembrane</keyword>
<sequence length="64" mass="6620">MSSFTIFAIGYAILIAGLAWGAFALGVSGQWIAIGSVILAGIGIITGVTSTRRRDKTESSMKEG</sequence>
<dbReference type="EMBL" id="QWFX01000005">
    <property type="protein sequence ID" value="RIJ32524.1"/>
    <property type="molecule type" value="Genomic_DNA"/>
</dbReference>
<accession>A0A399RQK8</accession>
<protein>
    <submittedName>
        <fullName evidence="2">Uncharacterized protein</fullName>
    </submittedName>
</protein>
<name>A0A399RQK8_9PROT</name>
<dbReference type="AlphaFoldDB" id="A0A399RQK8"/>
<dbReference type="Proteomes" id="UP000266385">
    <property type="component" value="Unassembled WGS sequence"/>
</dbReference>
<evidence type="ECO:0000313" key="3">
    <source>
        <dbReference type="Proteomes" id="UP000266385"/>
    </source>
</evidence>
<comment type="caution">
    <text evidence="2">The sequence shown here is derived from an EMBL/GenBank/DDBJ whole genome shotgun (WGS) entry which is preliminary data.</text>
</comment>
<dbReference type="OrthoDB" id="7620234at2"/>
<organism evidence="2 3">
    <name type="scientific">Henriciella mobilis</name>
    <dbReference type="NCBI Taxonomy" id="2305467"/>
    <lineage>
        <taxon>Bacteria</taxon>
        <taxon>Pseudomonadati</taxon>
        <taxon>Pseudomonadota</taxon>
        <taxon>Alphaproteobacteria</taxon>
        <taxon>Hyphomonadales</taxon>
        <taxon>Hyphomonadaceae</taxon>
        <taxon>Henriciella</taxon>
    </lineage>
</organism>
<gene>
    <name evidence="2" type="ORF">D1223_01325</name>
</gene>
<proteinExistence type="predicted"/>
<feature type="transmembrane region" description="Helical" evidence="1">
    <location>
        <begin position="31"/>
        <end position="51"/>
    </location>
</feature>
<evidence type="ECO:0000313" key="2">
    <source>
        <dbReference type="EMBL" id="RIJ32524.1"/>
    </source>
</evidence>
<reference evidence="2 3" key="1">
    <citation type="submission" date="2018-08" db="EMBL/GenBank/DDBJ databases">
        <title>Henriciella mobilis sp. nov., isolated from seawater.</title>
        <authorList>
            <person name="Cheng H."/>
            <person name="Wu Y.-H."/>
            <person name="Xu X.-W."/>
            <person name="Guo L.-L."/>
        </authorList>
    </citation>
    <scope>NUCLEOTIDE SEQUENCE [LARGE SCALE GENOMIC DNA]</scope>
    <source>
        <strain evidence="2 3">JN25</strain>
    </source>
</reference>
<evidence type="ECO:0000256" key="1">
    <source>
        <dbReference type="SAM" id="Phobius"/>
    </source>
</evidence>
<keyword evidence="3" id="KW-1185">Reference proteome</keyword>
<keyword evidence="1" id="KW-0472">Membrane</keyword>